<accession>A0A8X8LF91</accession>
<dbReference type="EMBL" id="FNNO01000008">
    <property type="protein sequence ID" value="SDX00259.1"/>
    <property type="molecule type" value="Genomic_DNA"/>
</dbReference>
<protein>
    <submittedName>
        <fullName evidence="2">Uncharacterized protein</fullName>
    </submittedName>
</protein>
<feature type="chain" id="PRO_5036453151" evidence="1">
    <location>
        <begin position="20"/>
        <end position="314"/>
    </location>
</feature>
<keyword evidence="3" id="KW-1185">Reference proteome</keyword>
<feature type="signal peptide" evidence="1">
    <location>
        <begin position="1"/>
        <end position="19"/>
    </location>
</feature>
<evidence type="ECO:0000313" key="2">
    <source>
        <dbReference type="EMBL" id="SDX00259.1"/>
    </source>
</evidence>
<dbReference type="AlphaFoldDB" id="A0A8X8LF91"/>
<dbReference type="Proteomes" id="UP000198711">
    <property type="component" value="Unassembled WGS sequence"/>
</dbReference>
<comment type="caution">
    <text evidence="2">The sequence shown here is derived from an EMBL/GenBank/DDBJ whole genome shotgun (WGS) entry which is preliminary data.</text>
</comment>
<evidence type="ECO:0000256" key="1">
    <source>
        <dbReference type="SAM" id="SignalP"/>
    </source>
</evidence>
<reference evidence="2 3" key="1">
    <citation type="submission" date="2016-10" db="EMBL/GenBank/DDBJ databases">
        <authorList>
            <person name="Varghese N."/>
            <person name="Submissions S."/>
        </authorList>
    </citation>
    <scope>NUCLEOTIDE SEQUENCE [LARGE SCALE GENOMIC DNA]</scope>
    <source>
        <strain evidence="2 3">DSM 25353</strain>
    </source>
</reference>
<sequence>MKKLILLVFLFLPTSRLFSQCYVTSFGSLGTLFKSTGNYQLDQKFNISKTTLENLFNISVNLFIYDDGQSPNAYAKRSDDQNYDGLVAFGRNMLVQRLWNIERGEFAVAGILAHECAHVIQIKKGTYYSVTKLKELHADFMAGYFIGTQGFPQNGINAFANDLYSIGDYDFWAPDHHGTPEERVAAMLAGFQVRNSSASSAYMTGLSYVRGDRILTTGGGLGSGTTNPQQQQPQRTRVVPCTHLVHPNGDIIPCSHILHPNGDVYPCSHACPGPYGPIPCHPYGDIGQCSHRVHNSDVISCTHILHPNGDIINY</sequence>
<organism evidence="2 3">
    <name type="scientific">Hydrobacter penzbergensis</name>
    <dbReference type="NCBI Taxonomy" id="1235997"/>
    <lineage>
        <taxon>Bacteria</taxon>
        <taxon>Pseudomonadati</taxon>
        <taxon>Bacteroidota</taxon>
        <taxon>Chitinophagia</taxon>
        <taxon>Chitinophagales</taxon>
        <taxon>Chitinophagaceae</taxon>
        <taxon>Hydrobacter</taxon>
    </lineage>
</organism>
<name>A0A8X8LF91_9BACT</name>
<keyword evidence="1" id="KW-0732">Signal</keyword>
<gene>
    <name evidence="2" type="ORF">SAMN05444410_1087</name>
</gene>
<evidence type="ECO:0000313" key="3">
    <source>
        <dbReference type="Proteomes" id="UP000198711"/>
    </source>
</evidence>
<proteinExistence type="predicted"/>
<dbReference type="RefSeq" id="WP_092723843.1">
    <property type="nucleotide sequence ID" value="NZ_FNNO01000008.1"/>
</dbReference>